<dbReference type="PANTHER" id="PTHR13586">
    <property type="entry name" value="SCD6 PROTEIN-RELATED"/>
    <property type="match status" value="1"/>
</dbReference>
<reference evidence="6" key="1">
    <citation type="submission" date="2021-01" db="EMBL/GenBank/DDBJ databases">
        <authorList>
            <person name="Corre E."/>
            <person name="Pelletier E."/>
            <person name="Niang G."/>
            <person name="Scheremetjew M."/>
            <person name="Finn R."/>
            <person name="Kale V."/>
            <person name="Holt S."/>
            <person name="Cochrane G."/>
            <person name="Meng A."/>
            <person name="Brown T."/>
            <person name="Cohen L."/>
        </authorList>
    </citation>
    <scope>NUCLEOTIDE SEQUENCE</scope>
    <source>
        <strain evidence="6">GSBS06</strain>
    </source>
</reference>
<name>A0A7S3PJE4_9STRA</name>
<accession>A0A7S3PJE4</accession>
<evidence type="ECO:0000259" key="4">
    <source>
        <dbReference type="PROSITE" id="PS51513"/>
    </source>
</evidence>
<evidence type="ECO:0000259" key="5">
    <source>
        <dbReference type="PROSITE" id="PS52002"/>
    </source>
</evidence>
<feature type="compositionally biased region" description="Acidic residues" evidence="2">
    <location>
        <begin position="240"/>
        <end position="252"/>
    </location>
</feature>
<dbReference type="Pfam" id="PF12701">
    <property type="entry name" value="LSM14"/>
    <property type="match status" value="1"/>
</dbReference>
<dbReference type="Gene3D" id="2.30.30.100">
    <property type="match status" value="1"/>
</dbReference>
<sequence length="349" mass="38643">MNKQVPYIGSQISLVSKSEIRYVGTLYNINIEDSTVALHNVKVHGTEGRRKGGPQIPANEEIFEYVIFRGTDIKDLVVCAPPVKEKEKSTEPAFVDPAIISSKQSADLGKGQNSKTDDNIKGSPQLDTEPLNVQSDDRSGGNPRDSTNSWRNRRNVQNTWGSNRHNKRDHRHFRRGYGRNRGGAIPGMGKHLEKVRMRGGGGNIESDLNTEFDFASMNEKFDKEAELAKLSLNENTISGSDEEDENAEDDETATAGYDKSSSFFDTISCDMNDRAAGKRNLGGAEERQLNSETFGAVGLQHRGQGRGRRYHRGRGRGRGRGGGFYRGRGGSNNSRWNGNNNYRNTSNGN</sequence>
<protein>
    <recommendedName>
        <fullName evidence="7">FFD box profile domain-containing protein</fullName>
    </recommendedName>
</protein>
<feature type="compositionally biased region" description="Polar residues" evidence="2">
    <location>
        <begin position="144"/>
        <end position="163"/>
    </location>
</feature>
<evidence type="ECO:0000259" key="3">
    <source>
        <dbReference type="PROSITE" id="PS51512"/>
    </source>
</evidence>
<evidence type="ECO:0000256" key="2">
    <source>
        <dbReference type="SAM" id="MobiDB-lite"/>
    </source>
</evidence>
<dbReference type="InterPro" id="IPR010920">
    <property type="entry name" value="LSM_dom_sf"/>
</dbReference>
<feature type="region of interest" description="Disordered" evidence="2">
    <location>
        <begin position="233"/>
        <end position="258"/>
    </location>
</feature>
<evidence type="ECO:0000256" key="1">
    <source>
        <dbReference type="PROSITE-ProRule" id="PRU00846"/>
    </source>
</evidence>
<dbReference type="Pfam" id="PF09532">
    <property type="entry name" value="FDF"/>
    <property type="match status" value="1"/>
</dbReference>
<dbReference type="InterPro" id="IPR047575">
    <property type="entry name" value="Sm"/>
</dbReference>
<dbReference type="CDD" id="cd01736">
    <property type="entry name" value="LSm14_N"/>
    <property type="match status" value="1"/>
</dbReference>
<dbReference type="SMART" id="SM01271">
    <property type="entry name" value="LSM14"/>
    <property type="match status" value="1"/>
</dbReference>
<feature type="compositionally biased region" description="Gly residues" evidence="2">
    <location>
        <begin position="320"/>
        <end position="330"/>
    </location>
</feature>
<dbReference type="InterPro" id="IPR025609">
    <property type="entry name" value="Lsm14-like_N"/>
</dbReference>
<feature type="domain" description="Sm" evidence="5">
    <location>
        <begin position="1"/>
        <end position="82"/>
    </location>
</feature>
<gene>
    <name evidence="6" type="ORF">ASTO00021_LOCUS11378</name>
</gene>
<dbReference type="InterPro" id="IPR025762">
    <property type="entry name" value="DFDF"/>
</dbReference>
<feature type="domain" description="DFDF" evidence="3">
    <location>
        <begin position="200"/>
        <end position="236"/>
    </location>
</feature>
<dbReference type="PANTHER" id="PTHR13586:SF0">
    <property type="entry name" value="TRAILER HITCH, ISOFORM H"/>
    <property type="match status" value="1"/>
</dbReference>
<evidence type="ECO:0000313" key="6">
    <source>
        <dbReference type="EMBL" id="CAE0441241.1"/>
    </source>
</evidence>
<feature type="region of interest" description="Disordered" evidence="2">
    <location>
        <begin position="84"/>
        <end position="188"/>
    </location>
</feature>
<dbReference type="SUPFAM" id="SSF50182">
    <property type="entry name" value="Sm-like ribonucleoproteins"/>
    <property type="match status" value="1"/>
</dbReference>
<dbReference type="PROSITE" id="PS52002">
    <property type="entry name" value="SM"/>
    <property type="match status" value="1"/>
</dbReference>
<dbReference type="PROSITE" id="PS51513">
    <property type="entry name" value="FFD"/>
    <property type="match status" value="1"/>
</dbReference>
<feature type="region of interest" description="Disordered" evidence="2">
    <location>
        <begin position="299"/>
        <end position="349"/>
    </location>
</feature>
<dbReference type="InterPro" id="IPR025761">
    <property type="entry name" value="FFD_box"/>
</dbReference>
<dbReference type="PROSITE" id="PS51512">
    <property type="entry name" value="DFDF"/>
    <property type="match status" value="1"/>
</dbReference>
<organism evidence="6">
    <name type="scientific">Aplanochytrium stocchinoi</name>
    <dbReference type="NCBI Taxonomy" id="215587"/>
    <lineage>
        <taxon>Eukaryota</taxon>
        <taxon>Sar</taxon>
        <taxon>Stramenopiles</taxon>
        <taxon>Bigyra</taxon>
        <taxon>Labyrinthulomycetes</taxon>
        <taxon>Thraustochytrida</taxon>
        <taxon>Thraustochytriidae</taxon>
        <taxon>Aplanochytrium</taxon>
    </lineage>
</organism>
<dbReference type="GO" id="GO:0003723">
    <property type="term" value="F:RNA binding"/>
    <property type="evidence" value="ECO:0007669"/>
    <property type="project" value="InterPro"/>
</dbReference>
<evidence type="ECO:0008006" key="7">
    <source>
        <dbReference type="Google" id="ProtNLM"/>
    </source>
</evidence>
<feature type="short sequence motif" description="FFD box" evidence="1">
    <location>
        <begin position="255"/>
        <end position="271"/>
    </location>
</feature>
<feature type="domain" description="FFD box profile" evidence="4">
    <location>
        <begin position="255"/>
        <end position="271"/>
    </location>
</feature>
<feature type="compositionally biased region" description="Basic residues" evidence="2">
    <location>
        <begin position="303"/>
        <end position="319"/>
    </location>
</feature>
<dbReference type="SMART" id="SM01199">
    <property type="entry name" value="FDF"/>
    <property type="match status" value="1"/>
</dbReference>
<dbReference type="EMBL" id="HBIN01014989">
    <property type="protein sequence ID" value="CAE0441241.1"/>
    <property type="molecule type" value="Transcribed_RNA"/>
</dbReference>
<dbReference type="InterPro" id="IPR019050">
    <property type="entry name" value="FDF_dom"/>
</dbReference>
<feature type="compositionally biased region" description="Basic residues" evidence="2">
    <location>
        <begin position="164"/>
        <end position="178"/>
    </location>
</feature>
<dbReference type="AlphaFoldDB" id="A0A7S3PJE4"/>
<feature type="compositionally biased region" description="Low complexity" evidence="2">
    <location>
        <begin position="331"/>
        <end position="349"/>
    </location>
</feature>
<proteinExistence type="predicted"/>